<evidence type="ECO:0000256" key="1">
    <source>
        <dbReference type="SAM" id="Coils"/>
    </source>
</evidence>
<feature type="coiled-coil region" evidence="1">
    <location>
        <begin position="19"/>
        <end position="46"/>
    </location>
</feature>
<accession>A0AAC8VLQ4</accession>
<keyword evidence="1" id="KW-0175">Coiled coil</keyword>
<keyword evidence="2" id="KW-0614">Plasmid</keyword>
<evidence type="ECO:0000313" key="3">
    <source>
        <dbReference type="Proteomes" id="UP000029558"/>
    </source>
</evidence>
<gene>
    <name evidence="2" type="primary">nolT</name>
    <name evidence="2" type="ORF">KU39_4p49</name>
</gene>
<protein>
    <submittedName>
        <fullName evidence="2">Nodulation protein NolT</fullName>
    </submittedName>
</protein>
<dbReference type="EMBL" id="CP012512">
    <property type="protein sequence ID" value="ALB24745.1"/>
    <property type="molecule type" value="Genomic_DNA"/>
</dbReference>
<geneLocation type="plasmid" evidence="2 3">
    <name>pPSB1-4</name>
</geneLocation>
<evidence type="ECO:0000313" key="2">
    <source>
        <dbReference type="EMBL" id="ALB24745.1"/>
    </source>
</evidence>
<proteinExistence type="predicted"/>
<name>A0AAC8VLQ4_PISSA</name>
<dbReference type="AlphaFoldDB" id="A0AAC8VLQ4"/>
<sequence length="205" mass="23129">MKVQYNVKGLNIMPTQKHMEKITNLIDDLQKRITKLDGQIEAEAKSSFISSGLLEREKSKGSRPVEYYHNVREFSRKLLPKIASWARKALLLCECKNFLEEMTKDDSKALEHATHLNETYLRHSNLAVFEARFRSMTKSLCSKTYKILKSIAKENQQSAVAATNWGGGAYAVADIVNRHQSSGLTSVEEGLQVVELPQTQPAMQG</sequence>
<dbReference type="Proteomes" id="UP000029558">
    <property type="component" value="Plasmid pPSB1-4"/>
</dbReference>
<reference evidence="2 3" key="1">
    <citation type="journal article" date="2014" name="Genome Announc.">
        <title>Comparative Genome Analysis of Two Isolates of the Fish Pathogen Piscirickettsia salmonis from Different Hosts Reveals Major Differences in Virulence-Associated Secretion Systems.</title>
        <authorList>
            <person name="Bohle H."/>
            <person name="Henriquez P."/>
            <person name="Grothusen H."/>
            <person name="Navas E."/>
            <person name="Sandoval A."/>
            <person name="Bustamante F."/>
            <person name="Bustos P."/>
            <person name="Mancilla M."/>
        </authorList>
    </citation>
    <scope>NUCLEOTIDE SEQUENCE [LARGE SCALE GENOMIC DNA]</scope>
    <source>
        <strain evidence="3">B1-32597</strain>
    </source>
</reference>
<organism evidence="2 3">
    <name type="scientific">Piscirickettsia salmonis</name>
    <dbReference type="NCBI Taxonomy" id="1238"/>
    <lineage>
        <taxon>Bacteria</taxon>
        <taxon>Pseudomonadati</taxon>
        <taxon>Pseudomonadota</taxon>
        <taxon>Gammaproteobacteria</taxon>
        <taxon>Thiotrichales</taxon>
        <taxon>Piscirickettsiaceae</taxon>
        <taxon>Piscirickettsia</taxon>
    </lineage>
</organism>